<dbReference type="OrthoDB" id="9786919at2"/>
<protein>
    <recommendedName>
        <fullName evidence="3">histidine kinase</fullName>
        <ecNumber evidence="3">2.7.13.3</ecNumber>
    </recommendedName>
</protein>
<dbReference type="EMBL" id="JYJA01000029">
    <property type="protein sequence ID" value="KJL43782.1"/>
    <property type="molecule type" value="Genomic_DNA"/>
</dbReference>
<dbReference type="InterPro" id="IPR003660">
    <property type="entry name" value="HAMP_dom"/>
</dbReference>
<keyword evidence="8 11" id="KW-1133">Transmembrane helix</keyword>
<dbReference type="PROSITE" id="PS50109">
    <property type="entry name" value="HIS_KIN"/>
    <property type="match status" value="1"/>
</dbReference>
<keyword evidence="6 11" id="KW-0812">Transmembrane</keyword>
<organism evidence="14 15">
    <name type="scientific">Microbacterium trichothecenolyticum</name>
    <name type="common">Aureobacterium trichothecenolyticum</name>
    <dbReference type="NCBI Taxonomy" id="69370"/>
    <lineage>
        <taxon>Bacteria</taxon>
        <taxon>Bacillati</taxon>
        <taxon>Actinomycetota</taxon>
        <taxon>Actinomycetes</taxon>
        <taxon>Micrococcales</taxon>
        <taxon>Microbacteriaceae</taxon>
        <taxon>Microbacterium</taxon>
    </lineage>
</organism>
<dbReference type="InterPro" id="IPR004358">
    <property type="entry name" value="Sig_transdc_His_kin-like_C"/>
</dbReference>
<dbReference type="Gene3D" id="3.30.565.10">
    <property type="entry name" value="Histidine kinase-like ATPase, C-terminal domain"/>
    <property type="match status" value="1"/>
</dbReference>
<dbReference type="InterPro" id="IPR036890">
    <property type="entry name" value="HATPase_C_sf"/>
</dbReference>
<dbReference type="InterPro" id="IPR003661">
    <property type="entry name" value="HisK_dim/P_dom"/>
</dbReference>
<dbReference type="SUPFAM" id="SSF47384">
    <property type="entry name" value="Homodimeric domain of signal transducing histidine kinase"/>
    <property type="match status" value="1"/>
</dbReference>
<evidence type="ECO:0000313" key="14">
    <source>
        <dbReference type="EMBL" id="KJL43782.1"/>
    </source>
</evidence>
<comment type="subcellular location">
    <subcellularLocation>
        <location evidence="2">Cell membrane</location>
    </subcellularLocation>
</comment>
<dbReference type="SUPFAM" id="SSF55874">
    <property type="entry name" value="ATPase domain of HSP90 chaperone/DNA topoisomerase II/histidine kinase"/>
    <property type="match status" value="1"/>
</dbReference>
<dbReference type="GO" id="GO:0005886">
    <property type="term" value="C:plasma membrane"/>
    <property type="evidence" value="ECO:0007669"/>
    <property type="project" value="UniProtKB-SubCell"/>
</dbReference>
<reference evidence="14 15" key="1">
    <citation type="submission" date="2015-02" db="EMBL/GenBank/DDBJ databases">
        <title>Draft genome sequences of ten Microbacterium spp. with emphasis on heavy metal contaminated environments.</title>
        <authorList>
            <person name="Corretto E."/>
        </authorList>
    </citation>
    <scope>NUCLEOTIDE SEQUENCE [LARGE SCALE GENOMIC DNA]</scope>
    <source>
        <strain evidence="14 15">DSM 8608</strain>
    </source>
</reference>
<dbReference type="Gene3D" id="1.10.287.130">
    <property type="match status" value="1"/>
</dbReference>
<dbReference type="Gene3D" id="6.10.340.10">
    <property type="match status" value="1"/>
</dbReference>
<dbReference type="CDD" id="cd00075">
    <property type="entry name" value="HATPase"/>
    <property type="match status" value="1"/>
</dbReference>
<dbReference type="SMART" id="SM00304">
    <property type="entry name" value="HAMP"/>
    <property type="match status" value="1"/>
</dbReference>
<evidence type="ECO:0000313" key="15">
    <source>
        <dbReference type="Proteomes" id="UP000034098"/>
    </source>
</evidence>
<dbReference type="PANTHER" id="PTHR45436:SF5">
    <property type="entry name" value="SENSOR HISTIDINE KINASE TRCS"/>
    <property type="match status" value="1"/>
</dbReference>
<dbReference type="RefSeq" id="WP_045297580.1">
    <property type="nucleotide sequence ID" value="NZ_JYJA01000029.1"/>
</dbReference>
<keyword evidence="7 14" id="KW-0418">Kinase</keyword>
<keyword evidence="9" id="KW-0902">Two-component regulatory system</keyword>
<evidence type="ECO:0000256" key="1">
    <source>
        <dbReference type="ARBA" id="ARBA00000085"/>
    </source>
</evidence>
<evidence type="ECO:0000256" key="11">
    <source>
        <dbReference type="SAM" id="Phobius"/>
    </source>
</evidence>
<evidence type="ECO:0000259" key="13">
    <source>
        <dbReference type="PROSITE" id="PS50885"/>
    </source>
</evidence>
<comment type="catalytic activity">
    <reaction evidence="1">
        <text>ATP + protein L-histidine = ADP + protein N-phospho-L-histidine.</text>
        <dbReference type="EC" id="2.7.13.3"/>
    </reaction>
</comment>
<dbReference type="InterPro" id="IPR036097">
    <property type="entry name" value="HisK_dim/P_sf"/>
</dbReference>
<comment type="caution">
    <text evidence="14">The sequence shown here is derived from an EMBL/GenBank/DDBJ whole genome shotgun (WGS) entry which is preliminary data.</text>
</comment>
<dbReference type="Pfam" id="PF00672">
    <property type="entry name" value="HAMP"/>
    <property type="match status" value="1"/>
</dbReference>
<dbReference type="Proteomes" id="UP000034098">
    <property type="component" value="Unassembled WGS sequence"/>
</dbReference>
<evidence type="ECO:0000256" key="9">
    <source>
        <dbReference type="ARBA" id="ARBA00023012"/>
    </source>
</evidence>
<name>A0A0M2HG97_MICTR</name>
<dbReference type="SUPFAM" id="SSF158472">
    <property type="entry name" value="HAMP domain-like"/>
    <property type="match status" value="1"/>
</dbReference>
<dbReference type="PRINTS" id="PR00344">
    <property type="entry name" value="BCTRLSENSOR"/>
</dbReference>
<dbReference type="PROSITE" id="PS50885">
    <property type="entry name" value="HAMP"/>
    <property type="match status" value="1"/>
</dbReference>
<evidence type="ECO:0000256" key="3">
    <source>
        <dbReference type="ARBA" id="ARBA00012438"/>
    </source>
</evidence>
<dbReference type="InterPro" id="IPR050428">
    <property type="entry name" value="TCS_sensor_his_kinase"/>
</dbReference>
<dbReference type="EC" id="2.7.13.3" evidence="3"/>
<dbReference type="Pfam" id="PF02518">
    <property type="entry name" value="HATPase_c"/>
    <property type="match status" value="1"/>
</dbReference>
<feature type="domain" description="HAMP" evidence="13">
    <location>
        <begin position="166"/>
        <end position="219"/>
    </location>
</feature>
<keyword evidence="10 11" id="KW-0472">Membrane</keyword>
<dbReference type="Pfam" id="PF00512">
    <property type="entry name" value="HisKA"/>
    <property type="match status" value="1"/>
</dbReference>
<accession>A0A0M2HG97</accession>
<evidence type="ECO:0000256" key="4">
    <source>
        <dbReference type="ARBA" id="ARBA00022553"/>
    </source>
</evidence>
<evidence type="ECO:0000256" key="8">
    <source>
        <dbReference type="ARBA" id="ARBA00022989"/>
    </source>
</evidence>
<evidence type="ECO:0000259" key="12">
    <source>
        <dbReference type="PROSITE" id="PS50109"/>
    </source>
</evidence>
<dbReference type="SMART" id="SM00388">
    <property type="entry name" value="HisKA"/>
    <property type="match status" value="1"/>
</dbReference>
<evidence type="ECO:0000256" key="6">
    <source>
        <dbReference type="ARBA" id="ARBA00022692"/>
    </source>
</evidence>
<gene>
    <name evidence="14" type="primary">tcrY_2</name>
    <name evidence="14" type="ORF">RS82_01158</name>
</gene>
<keyword evidence="15" id="KW-1185">Reference proteome</keyword>
<evidence type="ECO:0000256" key="10">
    <source>
        <dbReference type="ARBA" id="ARBA00023136"/>
    </source>
</evidence>
<feature type="domain" description="Histidine kinase" evidence="12">
    <location>
        <begin position="227"/>
        <end position="436"/>
    </location>
</feature>
<dbReference type="CDD" id="cd06225">
    <property type="entry name" value="HAMP"/>
    <property type="match status" value="1"/>
</dbReference>
<evidence type="ECO:0000256" key="7">
    <source>
        <dbReference type="ARBA" id="ARBA00022777"/>
    </source>
</evidence>
<keyword evidence="5 14" id="KW-0808">Transferase</keyword>
<dbReference type="AlphaFoldDB" id="A0A0M2HG97"/>
<dbReference type="PATRIC" id="fig|69370.6.peg.1190"/>
<sequence length="438" mass="46123">MGVRAGVSAIASIVVLLVLTVAAAALVTAQRAVLTDSVDEVLQRTARSISDSLDAGTGGEILPGSGDEESFALVLDGSGDVIAATSAAPKVEIDPSASPKSATVEIGPDAARFRVRAEPYGEDLTILVGTPLDDVDESVSALTRSLLIAVPATTALLGVVIWLLVGRVLRPVERIRARVAEISASNLDQRVPEPATRDEIARLAHTMNSMLTRLEATAARQRRFVSDASHELRSPLTRIRAALEIDLAHPETADLRATHRGALNDAAQLQSLIDDLLLLARLDESVPSRTSAPVDLDDIVLEEVQNHGLTDLTIDASRVSAAQVIGDAGQLTRVVRNLLDNALQYGRSRVVIELAEDDETAVLRVSDDGPGVPPGMQERIFERFARADDARASTTGGAGLGLAIARELVALHGGSLILDADHRGGASFLVQLPVAGSR</sequence>
<keyword evidence="4" id="KW-0597">Phosphoprotein</keyword>
<dbReference type="SMART" id="SM00387">
    <property type="entry name" value="HATPase_c"/>
    <property type="match status" value="1"/>
</dbReference>
<dbReference type="InterPro" id="IPR003594">
    <property type="entry name" value="HATPase_dom"/>
</dbReference>
<dbReference type="CDD" id="cd00082">
    <property type="entry name" value="HisKA"/>
    <property type="match status" value="1"/>
</dbReference>
<evidence type="ECO:0000256" key="2">
    <source>
        <dbReference type="ARBA" id="ARBA00004236"/>
    </source>
</evidence>
<proteinExistence type="predicted"/>
<feature type="transmembrane region" description="Helical" evidence="11">
    <location>
        <begin position="146"/>
        <end position="169"/>
    </location>
</feature>
<dbReference type="PANTHER" id="PTHR45436">
    <property type="entry name" value="SENSOR HISTIDINE KINASE YKOH"/>
    <property type="match status" value="1"/>
</dbReference>
<evidence type="ECO:0000256" key="5">
    <source>
        <dbReference type="ARBA" id="ARBA00022679"/>
    </source>
</evidence>
<dbReference type="GO" id="GO:0000155">
    <property type="term" value="F:phosphorelay sensor kinase activity"/>
    <property type="evidence" value="ECO:0007669"/>
    <property type="project" value="InterPro"/>
</dbReference>
<dbReference type="InterPro" id="IPR005467">
    <property type="entry name" value="His_kinase_dom"/>
</dbReference>